<sequence length="387" mass="41916">MTDREREPFNNGEAPNENETTGDNVVQQDITPESTPLVTEERNEPAAVNLDKDRAANPMNPVPTPASPGSPSGSSKIWMIVSLVLAVVLVIVLIKPPFAGSSKNETVATVNDVKITKDKLYDALVDAGGAQTLDTLITEELVNQAATEKKITVTDADIAKEIETIKKGFNSETEYQQALTQSNMTEDDLKKQMDMQVKIRKLVEPTVKVTDDEVKKYFDENKESLNTPEQVKASHILVATKAEAEAILKELKGGADFATVAKEKSTDPGSKANGGDLGYFGKGVMNAPFEKAAFALEPGKLSDVVQSENGFHIIKVTDHKKAVEATFEGKKAEIKEKLITQAINTAAPTWLADIKAKAKITNSLEEKAAADAKDKTTDKTTETDTKK</sequence>
<evidence type="ECO:0000313" key="13">
    <source>
        <dbReference type="Proteomes" id="UP000019364"/>
    </source>
</evidence>
<dbReference type="RefSeq" id="WP_052020007.1">
    <property type="nucleotide sequence ID" value="NZ_BAVZ01000001.1"/>
</dbReference>
<evidence type="ECO:0000256" key="1">
    <source>
        <dbReference type="ARBA" id="ARBA00004193"/>
    </source>
</evidence>
<keyword evidence="7" id="KW-0732">Signal</keyword>
<evidence type="ECO:0000256" key="10">
    <source>
        <dbReference type="SAM" id="Phobius"/>
    </source>
</evidence>
<dbReference type="GO" id="GO:0006457">
    <property type="term" value="P:protein folding"/>
    <property type="evidence" value="ECO:0007669"/>
    <property type="project" value="UniProtKB-UniRule"/>
</dbReference>
<feature type="region of interest" description="Disordered" evidence="9">
    <location>
        <begin position="1"/>
        <end position="73"/>
    </location>
</feature>
<evidence type="ECO:0000256" key="3">
    <source>
        <dbReference type="ARBA" id="ARBA00022475"/>
    </source>
</evidence>
<evidence type="ECO:0000256" key="4">
    <source>
        <dbReference type="ARBA" id="ARBA00023136"/>
    </source>
</evidence>
<evidence type="ECO:0000256" key="5">
    <source>
        <dbReference type="ARBA" id="ARBA00023139"/>
    </source>
</evidence>
<dbReference type="Gene3D" id="3.10.50.40">
    <property type="match status" value="1"/>
</dbReference>
<accession>W7YWE2</accession>
<keyword evidence="7 8" id="KW-0413">Isomerase</keyword>
<dbReference type="SUPFAM" id="SSF109998">
    <property type="entry name" value="Triger factor/SurA peptide-binding domain-like"/>
    <property type="match status" value="1"/>
</dbReference>
<dbReference type="PROSITE" id="PS50198">
    <property type="entry name" value="PPIC_PPIASE_2"/>
    <property type="match status" value="1"/>
</dbReference>
<organism evidence="12 13">
    <name type="scientific">Paenibacillus pini JCM 16418</name>
    <dbReference type="NCBI Taxonomy" id="1236976"/>
    <lineage>
        <taxon>Bacteria</taxon>
        <taxon>Bacillati</taxon>
        <taxon>Bacillota</taxon>
        <taxon>Bacilli</taxon>
        <taxon>Bacillales</taxon>
        <taxon>Paenibacillaceae</taxon>
        <taxon>Paenibacillus</taxon>
    </lineage>
</organism>
<keyword evidence="10" id="KW-1133">Transmembrane helix</keyword>
<comment type="caution">
    <text evidence="12">The sequence shown here is derived from an EMBL/GenBank/DDBJ whole genome shotgun (WGS) entry which is preliminary data.</text>
</comment>
<comment type="similarity">
    <text evidence="2 7">Belongs to the PrsA family.</text>
</comment>
<dbReference type="STRING" id="1236976.JCM16418_616"/>
<keyword evidence="10" id="KW-0812">Transmembrane</keyword>
<evidence type="ECO:0000256" key="7">
    <source>
        <dbReference type="HAMAP-Rule" id="MF_01145"/>
    </source>
</evidence>
<dbReference type="Pfam" id="PF13616">
    <property type="entry name" value="Rotamase_3"/>
    <property type="match status" value="1"/>
</dbReference>
<keyword evidence="3 7" id="KW-1003">Cell membrane</keyword>
<dbReference type="Proteomes" id="UP000019364">
    <property type="component" value="Unassembled WGS sequence"/>
</dbReference>
<dbReference type="InterPro" id="IPR023058">
    <property type="entry name" value="PPIase_PpiC_CS"/>
</dbReference>
<feature type="region of interest" description="Disordered" evidence="9">
    <location>
        <begin position="365"/>
        <end position="387"/>
    </location>
</feature>
<evidence type="ECO:0000256" key="6">
    <source>
        <dbReference type="ARBA" id="ARBA00023288"/>
    </source>
</evidence>
<comment type="subcellular location">
    <subcellularLocation>
        <location evidence="1">Cell membrane</location>
        <topology evidence="1">Lipid-anchor</topology>
    </subcellularLocation>
</comment>
<comment type="catalytic activity">
    <reaction evidence="7">
        <text>[protein]-peptidylproline (omega=180) = [protein]-peptidylproline (omega=0)</text>
        <dbReference type="Rhea" id="RHEA:16237"/>
        <dbReference type="Rhea" id="RHEA-COMP:10747"/>
        <dbReference type="Rhea" id="RHEA-COMP:10748"/>
        <dbReference type="ChEBI" id="CHEBI:83833"/>
        <dbReference type="ChEBI" id="CHEBI:83834"/>
        <dbReference type="EC" id="5.2.1.8"/>
    </reaction>
</comment>
<dbReference type="EC" id="5.2.1.8" evidence="7"/>
<name>W7YWE2_9BACL</name>
<dbReference type="InterPro" id="IPR046357">
    <property type="entry name" value="PPIase_dom_sf"/>
</dbReference>
<keyword evidence="4 7" id="KW-0472">Membrane</keyword>
<evidence type="ECO:0000313" key="12">
    <source>
        <dbReference type="EMBL" id="GAF06644.1"/>
    </source>
</evidence>
<reference evidence="12 13" key="1">
    <citation type="journal article" date="2014" name="Genome Announc.">
        <title>Draft Genome Sequence of Paenibacillus pini JCM 16418T, Isolated from the Rhizosphere of Pine Tree.</title>
        <authorList>
            <person name="Yuki M."/>
            <person name="Oshima K."/>
            <person name="Suda W."/>
            <person name="Oshida Y."/>
            <person name="Kitamura K."/>
            <person name="Iida Y."/>
            <person name="Hattori M."/>
            <person name="Ohkuma M."/>
        </authorList>
    </citation>
    <scope>NUCLEOTIDE SEQUENCE [LARGE SCALE GENOMIC DNA]</scope>
    <source>
        <strain evidence="12 13">JCM 16418</strain>
    </source>
</reference>
<feature type="compositionally biased region" description="Polar residues" evidence="9">
    <location>
        <begin position="17"/>
        <end position="37"/>
    </location>
</feature>
<dbReference type="EMBL" id="BAVZ01000001">
    <property type="protein sequence ID" value="GAF06644.1"/>
    <property type="molecule type" value="Genomic_DNA"/>
</dbReference>
<feature type="compositionally biased region" description="Basic and acidic residues" evidence="9">
    <location>
        <begin position="39"/>
        <end position="55"/>
    </location>
</feature>
<feature type="domain" description="PpiC" evidence="11">
    <location>
        <begin position="228"/>
        <end position="318"/>
    </location>
</feature>
<dbReference type="InterPro" id="IPR000297">
    <property type="entry name" value="PPIase_PpiC"/>
</dbReference>
<dbReference type="PROSITE" id="PS01096">
    <property type="entry name" value="PPIC_PPIASE_1"/>
    <property type="match status" value="1"/>
</dbReference>
<dbReference type="eggNOG" id="COG0760">
    <property type="taxonomic scope" value="Bacteria"/>
</dbReference>
<evidence type="ECO:0000256" key="2">
    <source>
        <dbReference type="ARBA" id="ARBA00006071"/>
    </source>
</evidence>
<proteinExistence type="inferred from homology"/>
<dbReference type="GO" id="GO:0005886">
    <property type="term" value="C:plasma membrane"/>
    <property type="evidence" value="ECO:0007669"/>
    <property type="project" value="UniProtKB-SubCell"/>
</dbReference>
<dbReference type="Pfam" id="PF13624">
    <property type="entry name" value="SurA_N_3"/>
    <property type="match status" value="1"/>
</dbReference>
<dbReference type="InterPro" id="IPR027304">
    <property type="entry name" value="Trigger_fact/SurA_dom_sf"/>
</dbReference>
<evidence type="ECO:0000256" key="8">
    <source>
        <dbReference type="PROSITE-ProRule" id="PRU00278"/>
    </source>
</evidence>
<keyword evidence="7 8" id="KW-0697">Rotamase</keyword>
<gene>
    <name evidence="7" type="primary">prsA</name>
    <name evidence="12" type="ORF">JCM16418_616</name>
</gene>
<keyword evidence="13" id="KW-1185">Reference proteome</keyword>
<dbReference type="PANTHER" id="PTHR47245:SF2">
    <property type="entry name" value="PEPTIDYL-PROLYL CIS-TRANS ISOMERASE HP_0175-RELATED"/>
    <property type="match status" value="1"/>
</dbReference>
<dbReference type="InterPro" id="IPR050245">
    <property type="entry name" value="PrsA_foldase"/>
</dbReference>
<dbReference type="InterPro" id="IPR023059">
    <property type="entry name" value="Foldase_PrsA"/>
</dbReference>
<keyword evidence="6" id="KW-0449">Lipoprotein</keyword>
<feature type="transmembrane region" description="Helical" evidence="10">
    <location>
        <begin position="77"/>
        <end position="94"/>
    </location>
</feature>
<dbReference type="PANTHER" id="PTHR47245">
    <property type="entry name" value="PEPTIDYLPROLYL ISOMERASE"/>
    <property type="match status" value="1"/>
</dbReference>
<evidence type="ECO:0000256" key="9">
    <source>
        <dbReference type="SAM" id="MobiDB-lite"/>
    </source>
</evidence>
<dbReference type="GO" id="GO:0003755">
    <property type="term" value="F:peptidyl-prolyl cis-trans isomerase activity"/>
    <property type="evidence" value="ECO:0007669"/>
    <property type="project" value="UniProtKB-UniRule"/>
</dbReference>
<dbReference type="AlphaFoldDB" id="W7YWE2"/>
<comment type="function">
    <text evidence="7">Plays a major role in protein secretion by helping the post-translocational extracellular folding of several secreted proteins.</text>
</comment>
<dbReference type="SUPFAM" id="SSF54534">
    <property type="entry name" value="FKBP-like"/>
    <property type="match status" value="1"/>
</dbReference>
<keyword evidence="5" id="KW-0564">Palmitate</keyword>
<dbReference type="Gene3D" id="1.10.4030.10">
    <property type="entry name" value="Porin chaperone SurA, peptide-binding domain"/>
    <property type="match status" value="1"/>
</dbReference>
<dbReference type="HAMAP" id="MF_01145">
    <property type="entry name" value="Foldase_PrsA"/>
    <property type="match status" value="1"/>
</dbReference>
<evidence type="ECO:0000259" key="11">
    <source>
        <dbReference type="PROSITE" id="PS50198"/>
    </source>
</evidence>
<protein>
    <recommendedName>
        <fullName evidence="7">Foldase protein PrsA</fullName>
        <ecNumber evidence="7">5.2.1.8</ecNumber>
    </recommendedName>
</protein>